<keyword evidence="3" id="KW-1185">Reference proteome</keyword>
<comment type="caution">
    <text evidence="2">The sequence shown here is derived from an EMBL/GenBank/DDBJ whole genome shotgun (WGS) entry which is preliminary data.</text>
</comment>
<dbReference type="EMBL" id="JAVRRT010000002">
    <property type="protein sequence ID" value="KAK5174289.1"/>
    <property type="molecule type" value="Genomic_DNA"/>
</dbReference>
<dbReference type="RefSeq" id="XP_064662958.1">
    <property type="nucleotide sequence ID" value="XM_064798631.1"/>
</dbReference>
<reference evidence="2 3" key="1">
    <citation type="submission" date="2023-08" db="EMBL/GenBank/DDBJ databases">
        <title>Black Yeasts Isolated from many extreme environments.</title>
        <authorList>
            <person name="Coleine C."/>
            <person name="Stajich J.E."/>
            <person name="Selbmann L."/>
        </authorList>
    </citation>
    <scope>NUCLEOTIDE SEQUENCE [LARGE SCALE GENOMIC DNA]</scope>
    <source>
        <strain evidence="2 3">CCFEE 5935</strain>
    </source>
</reference>
<gene>
    <name evidence="2" type="ORF">LTR77_001369</name>
</gene>
<keyword evidence="1" id="KW-0560">Oxidoreductase</keyword>
<sequence length="406" mass="45428">MADPQASEMLTALLEKNHLEHALLLPDGSTHSHMAHLLISAHRLNSTTSHLEAIYTTTESSLIPWKPAEYSITSDEDLFSHLGDQSYQRAFIQYFDRRLQDFDNDWSALFKHYLLEGPMPMLGGLTGGFAHPLIMVADAVDVGDPHVAVEALALTAYDWNALHKLTDGPPPPAREGSGREWTVLQILGQIRDDTVFDELLQKPGVRNTMVVLQSDHARQALLGYLGALHVAVDNVDTILPELVEAAVHLLCTIHVKPSASTAFTQHKFDFYLTHQLTFCWCVKTLIPFLDSVASAKLLRMVWLMMVLTYVTQLRPKMKPEILVDTPLPTGDRTNIWDEMAAATVGGITGKDADPHFVKVIRTLKEFAQMWPEREENFLKAAIRFDGEFSGWTGFGEAGEERTDVEM</sequence>
<protein>
    <submittedName>
        <fullName evidence="2">Uncharacterized protein</fullName>
    </submittedName>
</protein>
<accession>A0AAV9PPS9</accession>
<name>A0AAV9PPS9_9PEZI</name>
<dbReference type="AlphaFoldDB" id="A0AAV9PPS9"/>
<dbReference type="Pfam" id="PF14027">
    <property type="entry name" value="Questin_oxidase"/>
    <property type="match status" value="1"/>
</dbReference>
<evidence type="ECO:0000256" key="1">
    <source>
        <dbReference type="ARBA" id="ARBA00023002"/>
    </source>
</evidence>
<dbReference type="PANTHER" id="PTHR35870:SF6">
    <property type="entry name" value="MGS207 PROTEIN"/>
    <property type="match status" value="1"/>
</dbReference>
<organism evidence="2 3">
    <name type="scientific">Saxophila tyrrhenica</name>
    <dbReference type="NCBI Taxonomy" id="1690608"/>
    <lineage>
        <taxon>Eukaryota</taxon>
        <taxon>Fungi</taxon>
        <taxon>Dikarya</taxon>
        <taxon>Ascomycota</taxon>
        <taxon>Pezizomycotina</taxon>
        <taxon>Dothideomycetes</taxon>
        <taxon>Dothideomycetidae</taxon>
        <taxon>Mycosphaerellales</taxon>
        <taxon>Extremaceae</taxon>
        <taxon>Saxophila</taxon>
    </lineage>
</organism>
<evidence type="ECO:0000313" key="3">
    <source>
        <dbReference type="Proteomes" id="UP001337655"/>
    </source>
</evidence>
<proteinExistence type="predicted"/>
<dbReference type="Proteomes" id="UP001337655">
    <property type="component" value="Unassembled WGS sequence"/>
</dbReference>
<dbReference type="InterPro" id="IPR025337">
    <property type="entry name" value="Questin_oxidase-like"/>
</dbReference>
<dbReference type="GO" id="GO:0016491">
    <property type="term" value="F:oxidoreductase activity"/>
    <property type="evidence" value="ECO:0007669"/>
    <property type="project" value="UniProtKB-KW"/>
</dbReference>
<dbReference type="GeneID" id="89922717"/>
<evidence type="ECO:0000313" key="2">
    <source>
        <dbReference type="EMBL" id="KAK5174289.1"/>
    </source>
</evidence>
<dbReference type="PANTHER" id="PTHR35870">
    <property type="entry name" value="PROTEIN, PUTATIVE (AFU_ORTHOLOGUE AFUA_5G03330)-RELATED"/>
    <property type="match status" value="1"/>
</dbReference>